<keyword evidence="3" id="KW-0645">Protease</keyword>
<keyword evidence="8" id="KW-0472">Membrane</keyword>
<dbReference type="Gene3D" id="3.10.450.350">
    <property type="match status" value="1"/>
</dbReference>
<dbReference type="RefSeq" id="WP_235294155.1">
    <property type="nucleotide sequence ID" value="NZ_BSOH01000011.1"/>
</dbReference>
<organism evidence="11 12">
    <name type="scientific">Portibacter lacus</name>
    <dbReference type="NCBI Taxonomy" id="1099794"/>
    <lineage>
        <taxon>Bacteria</taxon>
        <taxon>Pseudomonadati</taxon>
        <taxon>Bacteroidota</taxon>
        <taxon>Saprospiria</taxon>
        <taxon>Saprospirales</taxon>
        <taxon>Haliscomenobacteraceae</taxon>
        <taxon>Portibacter</taxon>
    </lineage>
</organism>
<evidence type="ECO:0000313" key="12">
    <source>
        <dbReference type="Proteomes" id="UP001156666"/>
    </source>
</evidence>
<dbReference type="InterPro" id="IPR016047">
    <property type="entry name" value="M23ase_b-sheet_dom"/>
</dbReference>
<dbReference type="CDD" id="cd12797">
    <property type="entry name" value="M23_peptidase"/>
    <property type="match status" value="1"/>
</dbReference>
<dbReference type="AlphaFoldDB" id="A0AA37SPI3"/>
<evidence type="ECO:0000259" key="9">
    <source>
        <dbReference type="Pfam" id="PF01551"/>
    </source>
</evidence>
<dbReference type="Proteomes" id="UP001156666">
    <property type="component" value="Unassembled WGS sequence"/>
</dbReference>
<dbReference type="GO" id="GO:0004222">
    <property type="term" value="F:metalloendopeptidase activity"/>
    <property type="evidence" value="ECO:0007669"/>
    <property type="project" value="TreeGrafter"/>
</dbReference>
<keyword evidence="12" id="KW-1185">Reference proteome</keyword>
<dbReference type="Pfam" id="PF01551">
    <property type="entry name" value="Peptidase_M23"/>
    <property type="match status" value="1"/>
</dbReference>
<feature type="domain" description="Csd3-like second N-terminal" evidence="10">
    <location>
        <begin position="159"/>
        <end position="275"/>
    </location>
</feature>
<evidence type="ECO:0000256" key="7">
    <source>
        <dbReference type="ARBA" id="ARBA00023049"/>
    </source>
</evidence>
<evidence type="ECO:0000256" key="8">
    <source>
        <dbReference type="SAM" id="Phobius"/>
    </source>
</evidence>
<dbReference type="SUPFAM" id="SSF51261">
    <property type="entry name" value="Duplicated hybrid motif"/>
    <property type="match status" value="1"/>
</dbReference>
<dbReference type="GO" id="GO:0006508">
    <property type="term" value="P:proteolysis"/>
    <property type="evidence" value="ECO:0007669"/>
    <property type="project" value="UniProtKB-KW"/>
</dbReference>
<evidence type="ECO:0000256" key="3">
    <source>
        <dbReference type="ARBA" id="ARBA00022670"/>
    </source>
</evidence>
<name>A0AA37SPI3_9BACT</name>
<evidence type="ECO:0000259" key="10">
    <source>
        <dbReference type="Pfam" id="PF19425"/>
    </source>
</evidence>
<dbReference type="InterPro" id="IPR011055">
    <property type="entry name" value="Dup_hybrid_motif"/>
</dbReference>
<evidence type="ECO:0000256" key="5">
    <source>
        <dbReference type="ARBA" id="ARBA00022801"/>
    </source>
</evidence>
<reference evidence="11" key="1">
    <citation type="journal article" date="2014" name="Int. J. Syst. Evol. Microbiol.">
        <title>Complete genome sequence of Corynebacterium casei LMG S-19264T (=DSM 44701T), isolated from a smear-ripened cheese.</title>
        <authorList>
            <consortium name="US DOE Joint Genome Institute (JGI-PGF)"/>
            <person name="Walter F."/>
            <person name="Albersmeier A."/>
            <person name="Kalinowski J."/>
            <person name="Ruckert C."/>
        </authorList>
    </citation>
    <scope>NUCLEOTIDE SEQUENCE</scope>
    <source>
        <strain evidence="11">NBRC 108769</strain>
    </source>
</reference>
<keyword evidence="5" id="KW-0378">Hydrolase</keyword>
<evidence type="ECO:0000256" key="6">
    <source>
        <dbReference type="ARBA" id="ARBA00022833"/>
    </source>
</evidence>
<keyword evidence="4" id="KW-0479">Metal-binding</keyword>
<sequence>MEQENKKRPKIYDVVIICLVAVALITAYNFIDINKITPTEEIVEIPTEEPIENLKFGFSEDDYHIQEHTLFPNQFLSDILMKYDVSLSKVFQLEEKAKDIYSVRNIRAGKKYAIIQKDSCSAAECLVYQPDPFKYVVYDLRDTLDVKIIERDVTTTVESTAGIVKSSLWMSMKEQGLSPVLIEKMEDALAWSIDFYHIQDGDRYKLIFERRYIDGEPVGIGQLKGAYYKNADNQYYAVYYENEEYSGFYDLEGRPTKKGFLKSPVKASRISSSFNMNRLHPILKRRKPHLGTDYAAPYGTPILAVGNGVVTKAAYTKGNGKYVKIKHDKTFSTQYLHMQRFAPGIKPGVHVKQGDVIGHVGSTGLATGPHVCFRFWKNGRQVNHLKENFPPPEPMPQDQLPEFFESRDRIIEQLDDVKFEDETQISSNTPEKTVVKFRS</sequence>
<evidence type="ECO:0000256" key="2">
    <source>
        <dbReference type="ARBA" id="ARBA00004196"/>
    </source>
</evidence>
<evidence type="ECO:0000256" key="1">
    <source>
        <dbReference type="ARBA" id="ARBA00001947"/>
    </source>
</evidence>
<dbReference type="PANTHER" id="PTHR21666">
    <property type="entry name" value="PEPTIDASE-RELATED"/>
    <property type="match status" value="1"/>
</dbReference>
<keyword evidence="8" id="KW-0812">Transmembrane</keyword>
<keyword evidence="7" id="KW-0482">Metalloprotease</keyword>
<dbReference type="InterPro" id="IPR050570">
    <property type="entry name" value="Cell_wall_metabolism_enzyme"/>
</dbReference>
<dbReference type="EMBL" id="BSOH01000011">
    <property type="protein sequence ID" value="GLR17449.1"/>
    <property type="molecule type" value="Genomic_DNA"/>
</dbReference>
<dbReference type="Pfam" id="PF19425">
    <property type="entry name" value="Csd3_N2"/>
    <property type="match status" value="1"/>
</dbReference>
<comment type="caution">
    <text evidence="11">The sequence shown here is derived from an EMBL/GenBank/DDBJ whole genome shotgun (WGS) entry which is preliminary data.</text>
</comment>
<keyword evidence="8" id="KW-1133">Transmembrane helix</keyword>
<reference evidence="11" key="2">
    <citation type="submission" date="2023-01" db="EMBL/GenBank/DDBJ databases">
        <title>Draft genome sequence of Portibacter lacus strain NBRC 108769.</title>
        <authorList>
            <person name="Sun Q."/>
            <person name="Mori K."/>
        </authorList>
    </citation>
    <scope>NUCLEOTIDE SEQUENCE</scope>
    <source>
        <strain evidence="11">NBRC 108769</strain>
    </source>
</reference>
<protein>
    <submittedName>
        <fullName evidence="11">Peptidase M23</fullName>
    </submittedName>
</protein>
<proteinExistence type="predicted"/>
<keyword evidence="6" id="KW-0862">Zinc</keyword>
<comment type="subcellular location">
    <subcellularLocation>
        <location evidence="2">Cell envelope</location>
    </subcellularLocation>
</comment>
<feature type="domain" description="M23ase beta-sheet core" evidence="9">
    <location>
        <begin position="288"/>
        <end position="383"/>
    </location>
</feature>
<comment type="cofactor">
    <cofactor evidence="1">
        <name>Zn(2+)</name>
        <dbReference type="ChEBI" id="CHEBI:29105"/>
    </cofactor>
</comment>
<dbReference type="PANTHER" id="PTHR21666:SF288">
    <property type="entry name" value="CELL DIVISION PROTEIN YTFB"/>
    <property type="match status" value="1"/>
</dbReference>
<evidence type="ECO:0000256" key="4">
    <source>
        <dbReference type="ARBA" id="ARBA00022723"/>
    </source>
</evidence>
<gene>
    <name evidence="11" type="ORF">GCM10007940_20640</name>
</gene>
<evidence type="ECO:0000313" key="11">
    <source>
        <dbReference type="EMBL" id="GLR17449.1"/>
    </source>
</evidence>
<dbReference type="InterPro" id="IPR045834">
    <property type="entry name" value="Csd3_N2"/>
</dbReference>
<dbReference type="Gene3D" id="2.70.70.10">
    <property type="entry name" value="Glucose Permease (Domain IIA)"/>
    <property type="match status" value="1"/>
</dbReference>
<dbReference type="GO" id="GO:0046872">
    <property type="term" value="F:metal ion binding"/>
    <property type="evidence" value="ECO:0007669"/>
    <property type="project" value="UniProtKB-KW"/>
</dbReference>
<feature type="transmembrane region" description="Helical" evidence="8">
    <location>
        <begin position="12"/>
        <end position="31"/>
    </location>
</feature>
<accession>A0AA37SPI3</accession>
<dbReference type="GO" id="GO:0030313">
    <property type="term" value="C:cell envelope"/>
    <property type="evidence" value="ECO:0007669"/>
    <property type="project" value="UniProtKB-SubCell"/>
</dbReference>